<evidence type="ECO:0000256" key="1">
    <source>
        <dbReference type="SAM" id="SignalP"/>
    </source>
</evidence>
<feature type="signal peptide" evidence="1">
    <location>
        <begin position="1"/>
        <end position="24"/>
    </location>
</feature>
<proteinExistence type="predicted"/>
<accession>A0A0C4Y9U3</accession>
<dbReference type="Proteomes" id="UP000031843">
    <property type="component" value="Chromosome secondary"/>
</dbReference>
<evidence type="ECO:0000313" key="2">
    <source>
        <dbReference type="EMBL" id="AJG22242.1"/>
    </source>
</evidence>
<dbReference type="Pfam" id="PF06122">
    <property type="entry name" value="TraH"/>
    <property type="match status" value="1"/>
</dbReference>
<reference evidence="2 3" key="1">
    <citation type="journal article" date="2015" name="Genome Announc.">
        <title>Complete Genome Sequence of Cupriavidus basilensis 4G11, Isolated from the Oak Ridge Field Research Center Site.</title>
        <authorList>
            <person name="Ray J."/>
            <person name="Waters R.J."/>
            <person name="Skerker J.M."/>
            <person name="Kuehl J.V."/>
            <person name="Price M.N."/>
            <person name="Huang J."/>
            <person name="Chakraborty R."/>
            <person name="Arkin A.P."/>
            <person name="Deutschbauer A."/>
        </authorList>
    </citation>
    <scope>NUCLEOTIDE SEQUENCE [LARGE SCALE GENOMIC DNA]</scope>
    <source>
        <strain evidence="2">4G11</strain>
    </source>
</reference>
<keyword evidence="1" id="KW-0732">Signal</keyword>
<keyword evidence="3" id="KW-1185">Reference proteome</keyword>
<name>A0A0C4Y9U3_9BURK</name>
<dbReference type="STRING" id="68895.RR42_s0651"/>
<feature type="chain" id="PRO_5002174058" evidence="1">
    <location>
        <begin position="25"/>
        <end position="485"/>
    </location>
</feature>
<dbReference type="AlphaFoldDB" id="A0A0C4Y9U3"/>
<dbReference type="OrthoDB" id="9797479at2"/>
<dbReference type="KEGG" id="cbw:RR42_s0651"/>
<dbReference type="RefSeq" id="WP_043353615.1">
    <property type="nucleotide sequence ID" value="NZ_CP010537.1"/>
</dbReference>
<dbReference type="EMBL" id="CP010537">
    <property type="protein sequence ID" value="AJG22242.1"/>
    <property type="molecule type" value="Genomic_DNA"/>
</dbReference>
<gene>
    <name evidence="2" type="ORF">RR42_s0651</name>
</gene>
<evidence type="ECO:0000313" key="3">
    <source>
        <dbReference type="Proteomes" id="UP000031843"/>
    </source>
</evidence>
<sequence length="485" mass="52374">MARLAKKIIAGAVALAMQANLAHAGFMEDYFNSAGAASTSASAGFVHGRDVDVVTGGSFTFRSPNRDFQPFYVTPPNLKAGCGGIDIFLGAFGIANKQEMINFLRNVGQNAAGLAFSLALQSMAPDLMAQIREWSGDIQNWTRQFRNSCDAAKTLLAQSGAGDWIAQNAFQAGQALGTRGDYTDAQQRITSMAEVRKNVADVLNTEGAKLDGFELNLTWALLNNGRFSSYSQGLAVEHEKELILALFGTTIMRAKGGTNSSDPDDVIVAVSRPPLYDGEKALVEFLGLPNAPKTQVRYYRCDDQSRCMDPTATDSLEVGFAKVIRDKALRIRDGIRARNAYGGPPSLDEDIQMLRNTSGLPIYRLIEASAYQKYPGVSETLLMSYCDAMAVELVSHYIQDMAANLDKVAGTAEISGPGGKVKLKHLEHLRARAHMLSQQAADARKAVYAVISAQTGVMTQLLHVEKALYGNLSADVAANLRFGQP</sequence>
<protein>
    <submittedName>
        <fullName evidence="2">Putative conjugative transfer protein TraH</fullName>
    </submittedName>
</protein>
<organism evidence="2 3">
    <name type="scientific">Cupriavidus basilensis</name>
    <dbReference type="NCBI Taxonomy" id="68895"/>
    <lineage>
        <taxon>Bacteria</taxon>
        <taxon>Pseudomonadati</taxon>
        <taxon>Pseudomonadota</taxon>
        <taxon>Betaproteobacteria</taxon>
        <taxon>Burkholderiales</taxon>
        <taxon>Burkholderiaceae</taxon>
        <taxon>Cupriavidus</taxon>
    </lineage>
</organism>
<dbReference type="InterPro" id="IPR010927">
    <property type="entry name" value="T4SS_TraH"/>
</dbReference>